<dbReference type="AlphaFoldDB" id="A0AAV4PWA3"/>
<organism evidence="1 2">
    <name type="scientific">Caerostris extrusa</name>
    <name type="common">Bark spider</name>
    <name type="synonym">Caerostris bankana</name>
    <dbReference type="NCBI Taxonomy" id="172846"/>
    <lineage>
        <taxon>Eukaryota</taxon>
        <taxon>Metazoa</taxon>
        <taxon>Ecdysozoa</taxon>
        <taxon>Arthropoda</taxon>
        <taxon>Chelicerata</taxon>
        <taxon>Arachnida</taxon>
        <taxon>Araneae</taxon>
        <taxon>Araneomorphae</taxon>
        <taxon>Entelegynae</taxon>
        <taxon>Araneoidea</taxon>
        <taxon>Araneidae</taxon>
        <taxon>Caerostris</taxon>
    </lineage>
</organism>
<accession>A0AAV4PWA3</accession>
<reference evidence="1 2" key="1">
    <citation type="submission" date="2021-06" db="EMBL/GenBank/DDBJ databases">
        <title>Caerostris extrusa draft genome.</title>
        <authorList>
            <person name="Kono N."/>
            <person name="Arakawa K."/>
        </authorList>
    </citation>
    <scope>NUCLEOTIDE SEQUENCE [LARGE SCALE GENOMIC DNA]</scope>
</reference>
<dbReference type="Proteomes" id="UP001054945">
    <property type="component" value="Unassembled WGS sequence"/>
</dbReference>
<gene>
    <name evidence="1" type="ORF">CEXT_213221</name>
</gene>
<evidence type="ECO:0000313" key="1">
    <source>
        <dbReference type="EMBL" id="GIY01186.1"/>
    </source>
</evidence>
<sequence length="100" mass="11444">MQKASYITFTLRSTHLKWPTYYSVGECVLALNVPSFGLILEDILLHDPALFQTEFILSTLKPTGHLIVWHQKTHQPSPGKILRGWQHILSTPRLHICLPC</sequence>
<proteinExistence type="predicted"/>
<name>A0AAV4PWA3_CAEEX</name>
<dbReference type="EMBL" id="BPLR01005275">
    <property type="protein sequence ID" value="GIY01186.1"/>
    <property type="molecule type" value="Genomic_DNA"/>
</dbReference>
<evidence type="ECO:0000313" key="2">
    <source>
        <dbReference type="Proteomes" id="UP001054945"/>
    </source>
</evidence>
<comment type="caution">
    <text evidence="1">The sequence shown here is derived from an EMBL/GenBank/DDBJ whole genome shotgun (WGS) entry which is preliminary data.</text>
</comment>
<protein>
    <submittedName>
        <fullName evidence="1">Uncharacterized protein</fullName>
    </submittedName>
</protein>
<keyword evidence="2" id="KW-1185">Reference proteome</keyword>